<dbReference type="Proteomes" id="UP000821853">
    <property type="component" value="Chromosome 3"/>
</dbReference>
<gene>
    <name evidence="2" type="ORF">HPB48_008830</name>
</gene>
<keyword evidence="1" id="KW-0472">Membrane</keyword>
<protein>
    <submittedName>
        <fullName evidence="2">Uncharacterized protein</fullName>
    </submittedName>
</protein>
<feature type="transmembrane region" description="Helical" evidence="1">
    <location>
        <begin position="178"/>
        <end position="198"/>
    </location>
</feature>
<dbReference type="EMBL" id="JABSTR010000005">
    <property type="protein sequence ID" value="KAH9370870.1"/>
    <property type="molecule type" value="Genomic_DNA"/>
</dbReference>
<dbReference type="AlphaFoldDB" id="A0A9J6FXK5"/>
<keyword evidence="3" id="KW-1185">Reference proteome</keyword>
<evidence type="ECO:0000313" key="3">
    <source>
        <dbReference type="Proteomes" id="UP000821853"/>
    </source>
</evidence>
<evidence type="ECO:0000313" key="2">
    <source>
        <dbReference type="EMBL" id="KAH9370870.1"/>
    </source>
</evidence>
<name>A0A9J6FXK5_HAELO</name>
<proteinExistence type="predicted"/>
<reference evidence="2 3" key="1">
    <citation type="journal article" date="2020" name="Cell">
        <title>Large-Scale Comparative Analyses of Tick Genomes Elucidate Their Genetic Diversity and Vector Capacities.</title>
        <authorList>
            <consortium name="Tick Genome and Microbiome Consortium (TIGMIC)"/>
            <person name="Jia N."/>
            <person name="Wang J."/>
            <person name="Shi W."/>
            <person name="Du L."/>
            <person name="Sun Y."/>
            <person name="Zhan W."/>
            <person name="Jiang J.F."/>
            <person name="Wang Q."/>
            <person name="Zhang B."/>
            <person name="Ji P."/>
            <person name="Bell-Sakyi L."/>
            <person name="Cui X.M."/>
            <person name="Yuan T.T."/>
            <person name="Jiang B.G."/>
            <person name="Yang W.F."/>
            <person name="Lam T.T."/>
            <person name="Chang Q.C."/>
            <person name="Ding S.J."/>
            <person name="Wang X.J."/>
            <person name="Zhu J.G."/>
            <person name="Ruan X.D."/>
            <person name="Zhao L."/>
            <person name="Wei J.T."/>
            <person name="Ye R.Z."/>
            <person name="Que T.C."/>
            <person name="Du C.H."/>
            <person name="Zhou Y.H."/>
            <person name="Cheng J.X."/>
            <person name="Dai P.F."/>
            <person name="Guo W.B."/>
            <person name="Han X.H."/>
            <person name="Huang E.J."/>
            <person name="Li L.F."/>
            <person name="Wei W."/>
            <person name="Gao Y.C."/>
            <person name="Liu J.Z."/>
            <person name="Shao H.Z."/>
            <person name="Wang X."/>
            <person name="Wang C.C."/>
            <person name="Yang T.C."/>
            <person name="Huo Q.B."/>
            <person name="Li W."/>
            <person name="Chen H.Y."/>
            <person name="Chen S.E."/>
            <person name="Zhou L.G."/>
            <person name="Ni X.B."/>
            <person name="Tian J.H."/>
            <person name="Sheng Y."/>
            <person name="Liu T."/>
            <person name="Pan Y.S."/>
            <person name="Xia L.Y."/>
            <person name="Li J."/>
            <person name="Zhao F."/>
            <person name="Cao W.C."/>
        </authorList>
    </citation>
    <scope>NUCLEOTIDE SEQUENCE [LARGE SCALE GENOMIC DNA]</scope>
    <source>
        <strain evidence="2">HaeL-2018</strain>
    </source>
</reference>
<dbReference type="OrthoDB" id="6498423at2759"/>
<keyword evidence="1" id="KW-1133">Transmembrane helix</keyword>
<organism evidence="2 3">
    <name type="scientific">Haemaphysalis longicornis</name>
    <name type="common">Bush tick</name>
    <dbReference type="NCBI Taxonomy" id="44386"/>
    <lineage>
        <taxon>Eukaryota</taxon>
        <taxon>Metazoa</taxon>
        <taxon>Ecdysozoa</taxon>
        <taxon>Arthropoda</taxon>
        <taxon>Chelicerata</taxon>
        <taxon>Arachnida</taxon>
        <taxon>Acari</taxon>
        <taxon>Parasitiformes</taxon>
        <taxon>Ixodida</taxon>
        <taxon>Ixodoidea</taxon>
        <taxon>Ixodidae</taxon>
        <taxon>Haemaphysalinae</taxon>
        <taxon>Haemaphysalis</taxon>
    </lineage>
</organism>
<comment type="caution">
    <text evidence="2">The sequence shown here is derived from an EMBL/GenBank/DDBJ whole genome shotgun (WGS) entry which is preliminary data.</text>
</comment>
<sequence>MYSSCFFAEEGFPRHGHPLRSFFGGIRIYTKDTPSRRSRFFFSFFEHPYGAWIGKSRGTSSVRLCANGHSPRERAAEQPRDRMSFGTLLRCLAAKSLAGRIFRLFERARCNEFLTRSLEPRLTRASSVNRLERCLQAAVSNAGCKEDVSGLVSSLISTARDLVANVYKTRCRFKCSSAWATSAPGLLPLLLLVAAVALDGRL</sequence>
<dbReference type="VEuPathDB" id="VectorBase:HLOH_050892"/>
<evidence type="ECO:0000256" key="1">
    <source>
        <dbReference type="SAM" id="Phobius"/>
    </source>
</evidence>
<accession>A0A9J6FXK5</accession>
<keyword evidence="1" id="KW-0812">Transmembrane</keyword>